<dbReference type="EMBL" id="JARBHB010000008">
    <property type="protein sequence ID" value="KAJ8877290.1"/>
    <property type="molecule type" value="Genomic_DNA"/>
</dbReference>
<proteinExistence type="predicted"/>
<accession>A0ABQ9GZ27</accession>
<comment type="caution">
    <text evidence="1">The sequence shown here is derived from an EMBL/GenBank/DDBJ whole genome shotgun (WGS) entry which is preliminary data.</text>
</comment>
<evidence type="ECO:0000313" key="2">
    <source>
        <dbReference type="Proteomes" id="UP001159363"/>
    </source>
</evidence>
<name>A0ABQ9GZ27_9NEOP</name>
<sequence length="148" mass="16474">MSPPLPPSRVNDASVFEVFGIDYASALIMRVYRAVHWEIVTTLITDSFPVASDEQNTILLECESLVDALPITITLETYHDPLALKLAAFPRTSNTVARWKLVKLRVLQLRTSIETMIRPLQRVFTLEVDTGPAEFGVDETDDDKGGVA</sequence>
<gene>
    <name evidence="1" type="ORF">PR048_021744</name>
</gene>
<evidence type="ECO:0000313" key="1">
    <source>
        <dbReference type="EMBL" id="KAJ8877290.1"/>
    </source>
</evidence>
<dbReference type="Proteomes" id="UP001159363">
    <property type="component" value="Chromosome 7"/>
</dbReference>
<keyword evidence="2" id="KW-1185">Reference proteome</keyword>
<reference evidence="1 2" key="1">
    <citation type="submission" date="2023-02" db="EMBL/GenBank/DDBJ databases">
        <title>LHISI_Scaffold_Assembly.</title>
        <authorList>
            <person name="Stuart O.P."/>
            <person name="Cleave R."/>
            <person name="Magrath M.J.L."/>
            <person name="Mikheyev A.S."/>
        </authorList>
    </citation>
    <scope>NUCLEOTIDE SEQUENCE [LARGE SCALE GENOMIC DNA]</scope>
    <source>
        <strain evidence="1">Daus_M_001</strain>
        <tissue evidence="1">Leg muscle</tissue>
    </source>
</reference>
<protein>
    <submittedName>
        <fullName evidence="1">Uncharacterized protein</fullName>
    </submittedName>
</protein>
<organism evidence="1 2">
    <name type="scientific">Dryococelus australis</name>
    <dbReference type="NCBI Taxonomy" id="614101"/>
    <lineage>
        <taxon>Eukaryota</taxon>
        <taxon>Metazoa</taxon>
        <taxon>Ecdysozoa</taxon>
        <taxon>Arthropoda</taxon>
        <taxon>Hexapoda</taxon>
        <taxon>Insecta</taxon>
        <taxon>Pterygota</taxon>
        <taxon>Neoptera</taxon>
        <taxon>Polyneoptera</taxon>
        <taxon>Phasmatodea</taxon>
        <taxon>Verophasmatodea</taxon>
        <taxon>Anareolatae</taxon>
        <taxon>Phasmatidae</taxon>
        <taxon>Eurycanthinae</taxon>
        <taxon>Dryococelus</taxon>
    </lineage>
</organism>